<keyword evidence="1" id="KW-0812">Transmembrane</keyword>
<name>A0AAW1P8T0_9CHLO</name>
<proteinExistence type="predicted"/>
<organism evidence="2 3">
    <name type="scientific">Symbiochloris irregularis</name>
    <dbReference type="NCBI Taxonomy" id="706552"/>
    <lineage>
        <taxon>Eukaryota</taxon>
        <taxon>Viridiplantae</taxon>
        <taxon>Chlorophyta</taxon>
        <taxon>core chlorophytes</taxon>
        <taxon>Trebouxiophyceae</taxon>
        <taxon>Trebouxiales</taxon>
        <taxon>Trebouxiaceae</taxon>
        <taxon>Symbiochloris</taxon>
    </lineage>
</organism>
<keyword evidence="1" id="KW-0472">Membrane</keyword>
<comment type="caution">
    <text evidence="2">The sequence shown here is derived from an EMBL/GenBank/DDBJ whole genome shotgun (WGS) entry which is preliminary data.</text>
</comment>
<evidence type="ECO:0000313" key="2">
    <source>
        <dbReference type="EMBL" id="KAK9806001.1"/>
    </source>
</evidence>
<gene>
    <name evidence="2" type="ORF">WJX73_002925</name>
</gene>
<reference evidence="2 3" key="1">
    <citation type="journal article" date="2024" name="Nat. Commun.">
        <title>Phylogenomics reveals the evolutionary origins of lichenization in chlorophyte algae.</title>
        <authorList>
            <person name="Puginier C."/>
            <person name="Libourel C."/>
            <person name="Otte J."/>
            <person name="Skaloud P."/>
            <person name="Haon M."/>
            <person name="Grisel S."/>
            <person name="Petersen M."/>
            <person name="Berrin J.G."/>
            <person name="Delaux P.M."/>
            <person name="Dal Grande F."/>
            <person name="Keller J."/>
        </authorList>
    </citation>
    <scope>NUCLEOTIDE SEQUENCE [LARGE SCALE GENOMIC DNA]</scope>
    <source>
        <strain evidence="2 3">SAG 2036</strain>
    </source>
</reference>
<feature type="transmembrane region" description="Helical" evidence="1">
    <location>
        <begin position="247"/>
        <end position="265"/>
    </location>
</feature>
<sequence>MISGDSLEAIRQVPAVAEATAIERRRDRVSARLVPGQGQLCPLHYGMSSGKLANGHLSTIPPATLADTPRTFSISEQELIKKAKHIFEETQVGVKDDSVLASDFRFEFPVVSLDKQKYLKAVRSFDLFKALPNLKSHAYHYRVDPYEPNRVWFTSRSTGTHTGTLNFAGMKFNATHKEYKSCPESMSLIFNEQGKVTTYTGGYVMDRRVGNTKGLGALFGVLAAVGAPVPGSPLFFARFTFAKATNLTFRIANFFTLGILGRVLGVKED</sequence>
<protein>
    <submittedName>
        <fullName evidence="2">Uncharacterized protein</fullName>
    </submittedName>
</protein>
<feature type="transmembrane region" description="Helical" evidence="1">
    <location>
        <begin position="215"/>
        <end position="235"/>
    </location>
</feature>
<evidence type="ECO:0000313" key="3">
    <source>
        <dbReference type="Proteomes" id="UP001465755"/>
    </source>
</evidence>
<keyword evidence="1" id="KW-1133">Transmembrane helix</keyword>
<dbReference type="Proteomes" id="UP001465755">
    <property type="component" value="Unassembled WGS sequence"/>
</dbReference>
<dbReference type="EMBL" id="JALJOQ010000039">
    <property type="protein sequence ID" value="KAK9806001.1"/>
    <property type="molecule type" value="Genomic_DNA"/>
</dbReference>
<accession>A0AAW1P8T0</accession>
<dbReference type="AlphaFoldDB" id="A0AAW1P8T0"/>
<dbReference type="Gene3D" id="3.10.450.50">
    <property type="match status" value="1"/>
</dbReference>
<keyword evidence="3" id="KW-1185">Reference proteome</keyword>
<evidence type="ECO:0000256" key="1">
    <source>
        <dbReference type="SAM" id="Phobius"/>
    </source>
</evidence>